<organism evidence="1 2">
    <name type="scientific">Nocardia jiangxiensis</name>
    <dbReference type="NCBI Taxonomy" id="282685"/>
    <lineage>
        <taxon>Bacteria</taxon>
        <taxon>Bacillati</taxon>
        <taxon>Actinomycetota</taxon>
        <taxon>Actinomycetes</taxon>
        <taxon>Mycobacteriales</taxon>
        <taxon>Nocardiaceae</taxon>
        <taxon>Nocardia</taxon>
    </lineage>
</organism>
<keyword evidence="2" id="KW-1185">Reference proteome</keyword>
<proteinExistence type="predicted"/>
<accession>A0ABW6RSF9</accession>
<evidence type="ECO:0000313" key="2">
    <source>
        <dbReference type="Proteomes" id="UP001601992"/>
    </source>
</evidence>
<protein>
    <submittedName>
        <fullName evidence="1">Uncharacterized protein</fullName>
    </submittedName>
</protein>
<dbReference type="EMBL" id="JBIAQY010000001">
    <property type="protein sequence ID" value="MFF3566950.1"/>
    <property type="molecule type" value="Genomic_DNA"/>
</dbReference>
<gene>
    <name evidence="1" type="ORF">ACFYXQ_04120</name>
</gene>
<evidence type="ECO:0000313" key="1">
    <source>
        <dbReference type="EMBL" id="MFF3566950.1"/>
    </source>
</evidence>
<reference evidence="1 2" key="1">
    <citation type="submission" date="2024-10" db="EMBL/GenBank/DDBJ databases">
        <title>The Natural Products Discovery Center: Release of the First 8490 Sequenced Strains for Exploring Actinobacteria Biosynthetic Diversity.</title>
        <authorList>
            <person name="Kalkreuter E."/>
            <person name="Kautsar S.A."/>
            <person name="Yang D."/>
            <person name="Bader C.D."/>
            <person name="Teijaro C.N."/>
            <person name="Fluegel L."/>
            <person name="Davis C.M."/>
            <person name="Simpson J.R."/>
            <person name="Lauterbach L."/>
            <person name="Steele A.D."/>
            <person name="Gui C."/>
            <person name="Meng S."/>
            <person name="Li G."/>
            <person name="Viehrig K."/>
            <person name="Ye F."/>
            <person name="Su P."/>
            <person name="Kiefer A.F."/>
            <person name="Nichols A."/>
            <person name="Cepeda A.J."/>
            <person name="Yan W."/>
            <person name="Fan B."/>
            <person name="Jiang Y."/>
            <person name="Adhikari A."/>
            <person name="Zheng C.-J."/>
            <person name="Schuster L."/>
            <person name="Cowan T.M."/>
            <person name="Smanski M.J."/>
            <person name="Chevrette M.G."/>
            <person name="De Carvalho L.P.S."/>
            <person name="Shen B."/>
        </authorList>
    </citation>
    <scope>NUCLEOTIDE SEQUENCE [LARGE SCALE GENOMIC DNA]</scope>
    <source>
        <strain evidence="1 2">NPDC002593</strain>
    </source>
</reference>
<name>A0ABW6RSF9_9NOCA</name>
<dbReference type="RefSeq" id="WP_051194152.1">
    <property type="nucleotide sequence ID" value="NZ_JBIAQY010000001.1"/>
</dbReference>
<dbReference type="Proteomes" id="UP001601992">
    <property type="component" value="Unassembled WGS sequence"/>
</dbReference>
<comment type="caution">
    <text evidence="1">The sequence shown here is derived from an EMBL/GenBank/DDBJ whole genome shotgun (WGS) entry which is preliminary data.</text>
</comment>
<sequence length="462" mass="50846">MTLDTDRTGESRLDIGAKLSGYSLMDALLWRRSRRFAPGMQISGGPLAYRSTAAPRPLTRDEEAALAFAACGITGHTLAEMPYRDGDRPGAGGGNIIAQLVGRTIASGDGIHSVSLFVINDEGVSLVRRPQDLDRTEIPDLIRLAHDRELSALYERVRVQVRDRRSDVPREVPFVPPFNQFSANVPGTTYFLPVAELTALMINLLLSAFEDDFAFYVLDERNRFQPAGLAKFARSRGGHLNDDLSSGRVVTAGFLDTWLCEFAAIEQGAMLQNLGLMTQALGLGGFPHFAAHPFAWYQELGFRMNDLRFSRTIGAGPLMASVMSLTGRNMPMPTAVGFEHDGEPLLRPYCPPYYRNMEEAVLAFVDFKYAPGRGTLRDGGASSSWNDGAAVQSDIPKASDRAIAATIAYLDYLHTRYGRVPADNGPFRSVLAYQAADLDEDFYNRFYVPDALSPTQRDRAAQ</sequence>